<evidence type="ECO:0000256" key="5">
    <source>
        <dbReference type="SAM" id="MobiDB-lite"/>
    </source>
</evidence>
<dbReference type="PANTHER" id="PTHR12399:SF0">
    <property type="entry name" value="EUKARYOTIC TRANSLATION INITIATION FACTOR 3 SUBUNIT D"/>
    <property type="match status" value="1"/>
</dbReference>
<keyword evidence="3" id="KW-0694">RNA-binding</keyword>
<keyword evidence="1" id="KW-0963">Cytoplasm</keyword>
<feature type="compositionally biased region" description="Basic and acidic residues" evidence="5">
    <location>
        <begin position="534"/>
        <end position="544"/>
    </location>
</feature>
<name>A0A9Q0LQW8_ANAIG</name>
<proteinExistence type="predicted"/>
<evidence type="ECO:0000256" key="1">
    <source>
        <dbReference type="ARBA" id="ARBA00022490"/>
    </source>
</evidence>
<gene>
    <name evidence="6" type="ORF">M0811_06710</name>
</gene>
<dbReference type="EMBL" id="JAPDFW010000063">
    <property type="protein sequence ID" value="KAJ5075848.1"/>
    <property type="molecule type" value="Genomic_DNA"/>
</dbReference>
<comment type="caution">
    <text evidence="6">The sequence shown here is derived from an EMBL/GenBank/DDBJ whole genome shotgun (WGS) entry which is preliminary data.</text>
</comment>
<evidence type="ECO:0000256" key="4">
    <source>
        <dbReference type="ARBA" id="ARBA00022917"/>
    </source>
</evidence>
<dbReference type="PIRSF" id="PIRSF016281">
    <property type="entry name" value="EIF-3_zeta"/>
    <property type="match status" value="1"/>
</dbReference>
<dbReference type="GO" id="GO:0003723">
    <property type="term" value="F:RNA binding"/>
    <property type="evidence" value="ECO:0007669"/>
    <property type="project" value="UniProtKB-KW"/>
</dbReference>
<dbReference type="OMA" id="FMDKRDN"/>
<accession>A0A9Q0LQW8</accession>
<evidence type="ECO:0000313" key="7">
    <source>
        <dbReference type="Proteomes" id="UP001149090"/>
    </source>
</evidence>
<keyword evidence="4" id="KW-0648">Protein biosynthesis</keyword>
<dbReference type="OrthoDB" id="16538at2759"/>
<keyword evidence="7" id="KW-1185">Reference proteome</keyword>
<organism evidence="6 7">
    <name type="scientific">Anaeramoeba ignava</name>
    <name type="common">Anaerobic marine amoeba</name>
    <dbReference type="NCBI Taxonomy" id="1746090"/>
    <lineage>
        <taxon>Eukaryota</taxon>
        <taxon>Metamonada</taxon>
        <taxon>Anaeramoebidae</taxon>
        <taxon>Anaeramoeba</taxon>
    </lineage>
</organism>
<dbReference type="Proteomes" id="UP001149090">
    <property type="component" value="Unassembled WGS sequence"/>
</dbReference>
<dbReference type="Pfam" id="PF05091">
    <property type="entry name" value="eIF-3_zeta"/>
    <property type="match status" value="2"/>
</dbReference>
<keyword evidence="2 6" id="KW-0396">Initiation factor</keyword>
<feature type="compositionally biased region" description="Basic residues" evidence="5">
    <location>
        <begin position="545"/>
        <end position="557"/>
    </location>
</feature>
<evidence type="ECO:0000256" key="2">
    <source>
        <dbReference type="ARBA" id="ARBA00022540"/>
    </source>
</evidence>
<feature type="region of interest" description="Disordered" evidence="5">
    <location>
        <begin position="73"/>
        <end position="94"/>
    </location>
</feature>
<feature type="compositionally biased region" description="Basic and acidic residues" evidence="5">
    <location>
        <begin position="77"/>
        <end position="89"/>
    </location>
</feature>
<sequence>MTNSLKLKVPLNPTSWGPNNNIEDFLPIYYNPFSKTQKIGSVSDWTLQQSNKSKSSHFSSLFSYKDDSNEDDFSILGEKKSGKRQDTKRQGSRSRQMNISFIYANSQYKVIRGEWAAPMQTDWKQLNSFTFTELSQLKLDHQLPIPEDLFITTSEDPNMQNFAKENKGTIFITDKLLSALMVSHNSALPFDVLIKKKDGKLFFDKRPNSRIDWHTFNETNKFPPMDDKPEHYGSATQLAIESTNIYRKFSQQVLVSNQKVLFKDSNLVNQEILKPKKIKFANYLYRYRLWKLEDLEVIVRSEIEGALHSSKTRQEVKKQGKLKGEEIVDQETSETQIKPRLVSIKSLLETNPRYTINWKQNLDTQKAGAFLAELKNNSYKTGRWAAEGYLAGIDEFRIGFISRDYPNENKDHTIYGVQQYTLQDFISRIYFNAYLGWAIFREICSTVFEYPDGEYIILKTPAEPILQIYQIPSNAFVNEPDSSQKLVQFDSKVRKKIRTKIHTSEVLKDSDWKVKSEVAVFSFEDIMNQEKAKKEEEVKKEEMKKKKLLRKKQQNQF</sequence>
<dbReference type="GO" id="GO:0003743">
    <property type="term" value="F:translation initiation factor activity"/>
    <property type="evidence" value="ECO:0007669"/>
    <property type="project" value="UniProtKB-KW"/>
</dbReference>
<evidence type="ECO:0000313" key="6">
    <source>
        <dbReference type="EMBL" id="KAJ5075848.1"/>
    </source>
</evidence>
<dbReference type="InterPro" id="IPR007783">
    <property type="entry name" value="eIF3d"/>
</dbReference>
<feature type="region of interest" description="Disordered" evidence="5">
    <location>
        <begin position="534"/>
        <end position="557"/>
    </location>
</feature>
<reference evidence="6" key="1">
    <citation type="submission" date="2022-10" db="EMBL/GenBank/DDBJ databases">
        <title>Novel sulphate-reducing endosymbionts in the free-living metamonad Anaeramoeba.</title>
        <authorList>
            <person name="Jerlstrom-Hultqvist J."/>
            <person name="Cepicka I."/>
            <person name="Gallot-Lavallee L."/>
            <person name="Salas-Leiva D."/>
            <person name="Curtis B.A."/>
            <person name="Zahonova K."/>
            <person name="Pipaliya S."/>
            <person name="Dacks J."/>
            <person name="Roger A.J."/>
        </authorList>
    </citation>
    <scope>NUCLEOTIDE SEQUENCE</scope>
    <source>
        <strain evidence="6">BMAN</strain>
    </source>
</reference>
<evidence type="ECO:0000256" key="3">
    <source>
        <dbReference type="ARBA" id="ARBA00022884"/>
    </source>
</evidence>
<dbReference type="AlphaFoldDB" id="A0A9Q0LQW8"/>
<dbReference type="PANTHER" id="PTHR12399">
    <property type="entry name" value="EUKARYOTIC TRANSLATION INITIATION FACTOR 3 SUBUNIT 7"/>
    <property type="match status" value="1"/>
</dbReference>
<protein>
    <submittedName>
        <fullName evidence="6">Eukaryotic translation initiation factor 3 subunit 7</fullName>
    </submittedName>
</protein>
<dbReference type="GO" id="GO:0005852">
    <property type="term" value="C:eukaryotic translation initiation factor 3 complex"/>
    <property type="evidence" value="ECO:0007669"/>
    <property type="project" value="InterPro"/>
</dbReference>